<dbReference type="PROSITE" id="PS51269">
    <property type="entry name" value="COMM"/>
    <property type="match status" value="1"/>
</dbReference>
<dbReference type="PANTHER" id="PTHR15666">
    <property type="entry name" value="COMM DOMAIN CONTAINING PROTEIN 5"/>
    <property type="match status" value="1"/>
</dbReference>
<dbReference type="PANTHER" id="PTHR15666:SF1">
    <property type="entry name" value="COMM DOMAIN-CONTAINING PROTEIN 5"/>
    <property type="match status" value="1"/>
</dbReference>
<reference evidence="4" key="1">
    <citation type="submission" date="2021-01" db="EMBL/GenBank/DDBJ databases">
        <authorList>
            <person name="Corre E."/>
            <person name="Pelletier E."/>
            <person name="Niang G."/>
            <person name="Scheremetjew M."/>
            <person name="Finn R."/>
            <person name="Kale V."/>
            <person name="Holt S."/>
            <person name="Cochrane G."/>
            <person name="Meng A."/>
            <person name="Brown T."/>
            <person name="Cohen L."/>
        </authorList>
    </citation>
    <scope>NUCLEOTIDE SEQUENCE</scope>
    <source>
        <strain evidence="4">CCMP1381</strain>
    </source>
</reference>
<dbReference type="Pfam" id="PF07258">
    <property type="entry name" value="COMM_domain"/>
    <property type="match status" value="1"/>
</dbReference>
<feature type="domain" description="COMM" evidence="3">
    <location>
        <begin position="90"/>
        <end position="154"/>
    </location>
</feature>
<protein>
    <recommendedName>
        <fullName evidence="1">COMM domain-containing protein 5</fullName>
    </recommendedName>
</protein>
<dbReference type="InterPro" id="IPR017920">
    <property type="entry name" value="COMM"/>
</dbReference>
<dbReference type="GO" id="GO:0005634">
    <property type="term" value="C:nucleus"/>
    <property type="evidence" value="ECO:0007669"/>
    <property type="project" value="TreeGrafter"/>
</dbReference>
<comment type="similarity">
    <text evidence="2">Belongs to the COMM domain-containing protein 5 family.</text>
</comment>
<evidence type="ECO:0000256" key="1">
    <source>
        <dbReference type="ARBA" id="ARBA00016556"/>
    </source>
</evidence>
<proteinExistence type="inferred from homology"/>
<dbReference type="AlphaFoldDB" id="A0A7S2DDB7"/>
<name>A0A7S2DDB7_9STRA</name>
<accession>A0A7S2DDB7</accession>
<evidence type="ECO:0000313" key="4">
    <source>
        <dbReference type="EMBL" id="CAD9451368.1"/>
    </source>
</evidence>
<dbReference type="InterPro" id="IPR037357">
    <property type="entry name" value="COMMD5"/>
</dbReference>
<dbReference type="EMBL" id="HBGS01041560">
    <property type="protein sequence ID" value="CAD9451368.1"/>
    <property type="molecule type" value="Transcribed_RNA"/>
</dbReference>
<evidence type="ECO:0000259" key="3">
    <source>
        <dbReference type="PROSITE" id="PS51269"/>
    </source>
</evidence>
<organism evidence="4">
    <name type="scientific">Octactis speculum</name>
    <dbReference type="NCBI Taxonomy" id="3111310"/>
    <lineage>
        <taxon>Eukaryota</taxon>
        <taxon>Sar</taxon>
        <taxon>Stramenopiles</taxon>
        <taxon>Ochrophyta</taxon>
        <taxon>Dictyochophyceae</taxon>
        <taxon>Dictyochales</taxon>
        <taxon>Dictyochaceae</taxon>
        <taxon>Octactis</taxon>
    </lineage>
</organism>
<sequence>MKRGKIPCEKSILMGVHRVYEEPKISAIFTALYEIMKTAVRHRTKVSVVEKDLTEINVPKRVVALIVKLMRQERLDLESQSILTRVSLPRLDNLQWRVDVAISSSSLLRIFRPSILVQIALSDGRMRTFDVTVEQFHKLRYNVAKALRDMQELERHPIMRIAFESDKKKFDDK</sequence>
<gene>
    <name evidence="4" type="ORF">DSPE1174_LOCUS21401</name>
</gene>
<evidence type="ECO:0000256" key="2">
    <source>
        <dbReference type="ARBA" id="ARBA00093452"/>
    </source>
</evidence>